<feature type="region of interest" description="Disordered" evidence="1">
    <location>
        <begin position="100"/>
        <end position="140"/>
    </location>
</feature>
<keyword evidence="3" id="KW-1185">Reference proteome</keyword>
<feature type="non-terminal residue" evidence="2">
    <location>
        <position position="1"/>
    </location>
</feature>
<evidence type="ECO:0000313" key="3">
    <source>
        <dbReference type="Proteomes" id="UP000522262"/>
    </source>
</evidence>
<dbReference type="EMBL" id="JAAOAM010000467">
    <property type="protein sequence ID" value="KAF5530570.1"/>
    <property type="molecule type" value="Genomic_DNA"/>
</dbReference>
<gene>
    <name evidence="2" type="ORF">FMEXI_13467</name>
</gene>
<organism evidence="2 3">
    <name type="scientific">Fusarium mexicanum</name>
    <dbReference type="NCBI Taxonomy" id="751941"/>
    <lineage>
        <taxon>Eukaryota</taxon>
        <taxon>Fungi</taxon>
        <taxon>Dikarya</taxon>
        <taxon>Ascomycota</taxon>
        <taxon>Pezizomycotina</taxon>
        <taxon>Sordariomycetes</taxon>
        <taxon>Hypocreomycetidae</taxon>
        <taxon>Hypocreales</taxon>
        <taxon>Nectriaceae</taxon>
        <taxon>Fusarium</taxon>
        <taxon>Fusarium fujikuroi species complex</taxon>
    </lineage>
</organism>
<protein>
    <submittedName>
        <fullName evidence="2">Uncharacterized protein</fullName>
    </submittedName>
</protein>
<dbReference type="AlphaFoldDB" id="A0A8H5I735"/>
<evidence type="ECO:0000313" key="2">
    <source>
        <dbReference type="EMBL" id="KAF5530570.1"/>
    </source>
</evidence>
<reference evidence="2 3" key="1">
    <citation type="submission" date="2020-05" db="EMBL/GenBank/DDBJ databases">
        <title>Identification and distribution of gene clusters putatively required for synthesis of sphingolipid metabolism inhibitors in phylogenetically diverse species of the filamentous fungus Fusarium.</title>
        <authorList>
            <person name="Kim H.-S."/>
            <person name="Busman M."/>
            <person name="Brown D.W."/>
            <person name="Divon H."/>
            <person name="Uhlig S."/>
            <person name="Proctor R.H."/>
        </authorList>
    </citation>
    <scope>NUCLEOTIDE SEQUENCE [LARGE SCALE GENOMIC DNA]</scope>
    <source>
        <strain evidence="2 3">NRRL 53147</strain>
    </source>
</reference>
<comment type="caution">
    <text evidence="2">The sequence shown here is derived from an EMBL/GenBank/DDBJ whole genome shotgun (WGS) entry which is preliminary data.</text>
</comment>
<evidence type="ECO:0000256" key="1">
    <source>
        <dbReference type="SAM" id="MobiDB-lite"/>
    </source>
</evidence>
<feature type="compositionally biased region" description="Basic and acidic residues" evidence="1">
    <location>
        <begin position="120"/>
        <end position="131"/>
    </location>
</feature>
<accession>A0A8H5I735</accession>
<sequence length="171" mass="19268">DCGPRTIFEYSTQAPQKWILILNNTYTSVTFAVAHAQTSFIVVTLLVRITDERTLFVAGKVIYQGLSSRSGLYIQVHHHHWHHNTLSEDDLTKAYGKFAERPRSPSFQQKPATIRQKKQPASDKQDAHVAELTDGPTPAPYELPAYQSYADVPPAVSQKPVFRFQVSEDVS</sequence>
<dbReference type="Proteomes" id="UP000522262">
    <property type="component" value="Unassembled WGS sequence"/>
</dbReference>
<proteinExistence type="predicted"/>
<name>A0A8H5I735_9HYPO</name>